<evidence type="ECO:0000259" key="1">
    <source>
        <dbReference type="Pfam" id="PF00534"/>
    </source>
</evidence>
<dbReference type="EC" id="2.4.1.-" evidence="3"/>
<proteinExistence type="predicted"/>
<dbReference type="OrthoDB" id="9802525at2"/>
<organism evidence="3 4">
    <name type="scientific">Clostridium ljungdahlii</name>
    <dbReference type="NCBI Taxonomy" id="1538"/>
    <lineage>
        <taxon>Bacteria</taxon>
        <taxon>Bacillati</taxon>
        <taxon>Bacillota</taxon>
        <taxon>Clostridia</taxon>
        <taxon>Eubacteriales</taxon>
        <taxon>Clostridiaceae</taxon>
        <taxon>Clostridium</taxon>
    </lineage>
</organism>
<dbReference type="Pfam" id="PF13439">
    <property type="entry name" value="Glyco_transf_4"/>
    <property type="match status" value="1"/>
</dbReference>
<evidence type="ECO:0000313" key="4">
    <source>
        <dbReference type="Proteomes" id="UP000077407"/>
    </source>
</evidence>
<dbReference type="RefSeq" id="WP_063554960.1">
    <property type="nucleotide sequence ID" value="NZ_LITT01000011.1"/>
</dbReference>
<dbReference type="CDD" id="cd03817">
    <property type="entry name" value="GT4_UGDG-like"/>
    <property type="match status" value="1"/>
</dbReference>
<feature type="domain" description="Glycosyl transferase family 1" evidence="1">
    <location>
        <begin position="193"/>
        <end position="356"/>
    </location>
</feature>
<dbReference type="InterPro" id="IPR028098">
    <property type="entry name" value="Glyco_trans_4-like_N"/>
</dbReference>
<gene>
    <name evidence="3" type="primary">mgs</name>
    <name evidence="3" type="ORF">WY13_01424</name>
</gene>
<comment type="caution">
    <text evidence="3">The sequence shown here is derived from an EMBL/GenBank/DDBJ whole genome shotgun (WGS) entry which is preliminary data.</text>
</comment>
<sequence>MKILITTDTYFPMINGVVTSIYNLYKELKNNNYDVKILTLSPTGNEKIIGDICYLKSIGVGIYPNARIKAPFRNRIINRLIDWKPDMIHSQTEFSTLFAAKYIASKINAPQIHTYHTMYEEYLDYLFGGKLIKKSAVGKITRLLLNSLDGVVVPTEKTKKMLLHYGVNKPINVIPTGIDLNRFCRPLLTNEKKEILSTLGIKNTDKIIAYIGRIGKEKNISEIIRLFNAVVNKIRNVKLLIVGDGPYLQNLKDQVRTESLEDSIVFTGMIDPKEIYKYYKIADIFVTASTSETQGLTYIEALSSGCPVVCKYDPCIDGIILQGKNGFSYKESWQFSYYIDKILKDENLKNKLSEEAVHTSKKYSSCIFTHRVIETYSKILNTKYQNITVQ</sequence>
<evidence type="ECO:0000313" key="3">
    <source>
        <dbReference type="EMBL" id="OAA90520.1"/>
    </source>
</evidence>
<keyword evidence="3" id="KW-0328">Glycosyltransferase</keyword>
<dbReference type="PANTHER" id="PTHR45947">
    <property type="entry name" value="SULFOQUINOVOSYL TRANSFERASE SQD2"/>
    <property type="match status" value="1"/>
</dbReference>
<dbReference type="Pfam" id="PF00534">
    <property type="entry name" value="Glycos_transf_1"/>
    <property type="match status" value="1"/>
</dbReference>
<evidence type="ECO:0000259" key="2">
    <source>
        <dbReference type="Pfam" id="PF13439"/>
    </source>
</evidence>
<dbReference type="SUPFAM" id="SSF53756">
    <property type="entry name" value="UDP-Glycosyltransferase/glycogen phosphorylase"/>
    <property type="match status" value="1"/>
</dbReference>
<dbReference type="EMBL" id="LITT01000011">
    <property type="protein sequence ID" value="OAA90520.1"/>
    <property type="molecule type" value="Genomic_DNA"/>
</dbReference>
<keyword evidence="3" id="KW-0808">Transferase</keyword>
<dbReference type="Gene3D" id="3.40.50.2000">
    <property type="entry name" value="Glycogen Phosphorylase B"/>
    <property type="match status" value="2"/>
</dbReference>
<dbReference type="AlphaFoldDB" id="A0A166QZG9"/>
<dbReference type="InterPro" id="IPR001296">
    <property type="entry name" value="Glyco_trans_1"/>
</dbReference>
<name>A0A166QZG9_9CLOT</name>
<feature type="domain" description="Glycosyltransferase subfamily 4-like N-terminal" evidence="2">
    <location>
        <begin position="14"/>
        <end position="182"/>
    </location>
</feature>
<protein>
    <submittedName>
        <fullName evidence="3">Alpha-monoglucosyldiacylglycerol synthase</fullName>
        <ecNumber evidence="3">2.4.1.-</ecNumber>
    </submittedName>
</protein>
<dbReference type="PATRIC" id="fig|1538.10.peg.332"/>
<dbReference type="GO" id="GO:0016758">
    <property type="term" value="F:hexosyltransferase activity"/>
    <property type="evidence" value="ECO:0007669"/>
    <property type="project" value="TreeGrafter"/>
</dbReference>
<accession>A0A166QZG9</accession>
<dbReference type="InterPro" id="IPR050194">
    <property type="entry name" value="Glycosyltransferase_grp1"/>
</dbReference>
<reference evidence="3 4" key="1">
    <citation type="journal article" date="2015" name="Biotechnol. Bioeng.">
        <title>Genome sequence and phenotypic characterization of Caulobacter segnis.</title>
        <authorList>
            <person name="Patel S."/>
            <person name="Fletcher B."/>
            <person name="Scott D.C."/>
            <person name="Ely B."/>
        </authorList>
    </citation>
    <scope>NUCLEOTIDE SEQUENCE [LARGE SCALE GENOMIC DNA]</scope>
    <source>
        <strain evidence="3 4">ERI-2</strain>
    </source>
</reference>
<dbReference type="Proteomes" id="UP000077407">
    <property type="component" value="Unassembled WGS sequence"/>
</dbReference>
<dbReference type="PANTHER" id="PTHR45947:SF3">
    <property type="entry name" value="SULFOQUINOVOSYL TRANSFERASE SQD2"/>
    <property type="match status" value="1"/>
</dbReference>